<dbReference type="InterPro" id="IPR043502">
    <property type="entry name" value="DNA/RNA_pol_sf"/>
</dbReference>
<dbReference type="Gene3D" id="3.10.10.10">
    <property type="entry name" value="HIV Type 1 Reverse Transcriptase, subunit A, domain 1"/>
    <property type="match status" value="1"/>
</dbReference>
<protein>
    <submittedName>
        <fullName evidence="1">Uncharacterized protein</fullName>
    </submittedName>
</protein>
<comment type="caution">
    <text evidence="1">The sequence shown here is derived from an EMBL/GenBank/DDBJ whole genome shotgun (WGS) entry which is preliminary data.</text>
</comment>
<dbReference type="EMBL" id="CACRXK020013352">
    <property type="protein sequence ID" value="CAB4025001.1"/>
    <property type="molecule type" value="Genomic_DNA"/>
</dbReference>
<evidence type="ECO:0000313" key="2">
    <source>
        <dbReference type="Proteomes" id="UP001152795"/>
    </source>
</evidence>
<accession>A0A6S7J4Y6</accession>
<dbReference type="Proteomes" id="UP001152795">
    <property type="component" value="Unassembled WGS sequence"/>
</dbReference>
<reference evidence="1" key="1">
    <citation type="submission" date="2020-04" db="EMBL/GenBank/DDBJ databases">
        <authorList>
            <person name="Alioto T."/>
            <person name="Alioto T."/>
            <person name="Gomez Garrido J."/>
        </authorList>
    </citation>
    <scope>NUCLEOTIDE SEQUENCE</scope>
    <source>
        <strain evidence="1">A484AB</strain>
    </source>
</reference>
<dbReference type="OrthoDB" id="7698392at2759"/>
<gene>
    <name evidence="1" type="ORF">PACLA_8A014365</name>
</gene>
<dbReference type="SUPFAM" id="SSF56672">
    <property type="entry name" value="DNA/RNA polymerases"/>
    <property type="match status" value="1"/>
</dbReference>
<dbReference type="PANTHER" id="PTHR33050">
    <property type="entry name" value="REVERSE TRANSCRIPTASE DOMAIN-CONTAINING PROTEIN"/>
    <property type="match status" value="1"/>
</dbReference>
<dbReference type="Gene3D" id="3.30.70.270">
    <property type="match status" value="1"/>
</dbReference>
<keyword evidence="2" id="KW-1185">Reference proteome</keyword>
<organism evidence="1 2">
    <name type="scientific">Paramuricea clavata</name>
    <name type="common">Red gorgonian</name>
    <name type="synonym">Violescent sea-whip</name>
    <dbReference type="NCBI Taxonomy" id="317549"/>
    <lineage>
        <taxon>Eukaryota</taxon>
        <taxon>Metazoa</taxon>
        <taxon>Cnidaria</taxon>
        <taxon>Anthozoa</taxon>
        <taxon>Octocorallia</taxon>
        <taxon>Malacalcyonacea</taxon>
        <taxon>Plexauridae</taxon>
        <taxon>Paramuricea</taxon>
    </lineage>
</organism>
<dbReference type="InterPro" id="IPR052055">
    <property type="entry name" value="Hepadnavirus_pol/RT"/>
</dbReference>
<dbReference type="InterPro" id="IPR043128">
    <property type="entry name" value="Rev_trsase/Diguanyl_cyclase"/>
</dbReference>
<proteinExistence type="predicted"/>
<dbReference type="PANTHER" id="PTHR33050:SF7">
    <property type="entry name" value="RIBONUCLEASE H"/>
    <property type="match status" value="1"/>
</dbReference>
<sequence length="152" mass="17097">AVAFQAGQIAHCIDAWKEITMDLEILTSVSGEIIPFSTIPLQGNVPFQPVWKGPKCNFIDNEILSLLNKGVIIPSQHKPGEFISPIFLCDKRGSSFRMILNLKTLNEHVQYHHFKMETVETVASMMTLGCFMASIDLKDAYYCVPVSKKHQK</sequence>
<name>A0A6S7J4Y6_PARCT</name>
<evidence type="ECO:0000313" key="1">
    <source>
        <dbReference type="EMBL" id="CAB4025001.1"/>
    </source>
</evidence>
<feature type="non-terminal residue" evidence="1">
    <location>
        <position position="1"/>
    </location>
</feature>
<dbReference type="AlphaFoldDB" id="A0A6S7J4Y6"/>